<sequence>MGKPGTQGVFHAIWRGMWMRESLAAPHTQAAFPMADFSPLSTLRRMSTGLMYAQPGTTLGRFELKKLLGQGAQSQVWLAFDSRLEREVAIKLLKMGRGADAQVIAQWLQEARSVSRLTHPNVVPVFEADVQDQQPYLVFEFAQGKTLEALTKKSSLPVQRAVRIVLDVLSALIAAHALGVVHRDLKPSNVIVDDSGRARVMDFGIAARVNKEAGSAQGKDAAGTPNFMSPEAARGEPVTPLMDVYGAGLLLAQSLSDRPLVPNDDPYRVIYKVAHEPLRLPPPLLASLDDTLRSILLQSIAFEPGRRYPSAQIMHDALEQWLNSQLAPGAAEVANVGAASGTLEFLLRKMRHKTDFPALSDSIIRIQNMAASDKESISSVTNEILKNVALTNKLLRLVNSAHYSRGYKVGTVSRAVTLVGFNGIRNMALSLVLLDHMQDRHNAQFLKEEFIRALMAASIASEMGQASGHGEEAFIGAMFHNLGRMLTQFYFPEEAAAIRELMNDKKNPMSESAASERVLGLDYEELGSGVAQAWGLPEVIQRCILKPEGDPPSQPMPDLSEQLRWMAAASNEMMQDMLDTDPETVRENLDHTFKRYTRVLGLPSNALRSMTKQARGKLVDLARAMDIVVPQSSPVAHLLQDFTVEPAKADAKVAGGNAFQANELHATHVNIDPAAAAAFRQSEERTDLLAAGIQDITNVMVEEFKLVDVLRMILEAMYRALEFRRILFCMRDARLDTLTGRFGLGAGVEGVVKHFAVPLRQGAKLDLFSAVCLKGADTLINDASDPRIASSLPAWYRQHFNAPTFMVLPLLTKGKPFGLIYADKAKQGSLTVDEKELALLRTLRNQAIMAFKQLS</sequence>
<accession>U5N709</accession>
<evidence type="ECO:0000259" key="5">
    <source>
        <dbReference type="PROSITE" id="PS50011"/>
    </source>
</evidence>
<dbReference type="PANTHER" id="PTHR43289">
    <property type="entry name" value="MITOGEN-ACTIVATED PROTEIN KINASE KINASE KINASE 20-RELATED"/>
    <property type="match status" value="1"/>
</dbReference>
<dbReference type="InterPro" id="IPR008271">
    <property type="entry name" value="Ser/Thr_kinase_AS"/>
</dbReference>
<dbReference type="SMART" id="SM00220">
    <property type="entry name" value="S_TKc"/>
    <property type="match status" value="1"/>
</dbReference>
<dbReference type="PROSITE" id="PS00108">
    <property type="entry name" value="PROTEIN_KINASE_ST"/>
    <property type="match status" value="1"/>
</dbReference>
<keyword evidence="1" id="KW-0808">Transferase</keyword>
<dbReference type="eggNOG" id="COG1639">
    <property type="taxonomic scope" value="Bacteria"/>
</dbReference>
<dbReference type="CDD" id="cd14014">
    <property type="entry name" value="STKc_PknB_like"/>
    <property type="match status" value="1"/>
</dbReference>
<dbReference type="EMBL" id="CP004885">
    <property type="protein sequence ID" value="AGX87321.1"/>
    <property type="molecule type" value="Genomic_DNA"/>
</dbReference>
<dbReference type="Pfam" id="PF00069">
    <property type="entry name" value="Pkinase"/>
    <property type="match status" value="1"/>
</dbReference>
<dbReference type="Gene3D" id="1.10.510.10">
    <property type="entry name" value="Transferase(Phosphotransferase) domain 1"/>
    <property type="match status" value="1"/>
</dbReference>
<gene>
    <name evidence="7" type="ORF">Cenrod_1229</name>
</gene>
<keyword evidence="8" id="KW-1185">Reference proteome</keyword>
<dbReference type="PATRIC" id="fig|946483.4.peg.1233"/>
<dbReference type="PROSITE" id="PS50011">
    <property type="entry name" value="PROTEIN_KINASE_DOM"/>
    <property type="match status" value="1"/>
</dbReference>
<dbReference type="Gene3D" id="3.30.450.40">
    <property type="match status" value="1"/>
</dbReference>
<dbReference type="GO" id="GO:0005524">
    <property type="term" value="F:ATP binding"/>
    <property type="evidence" value="ECO:0007669"/>
    <property type="project" value="UniProtKB-KW"/>
</dbReference>
<dbReference type="STRING" id="946483.Cenrod_1229"/>
<evidence type="ECO:0000259" key="6">
    <source>
        <dbReference type="PROSITE" id="PS51833"/>
    </source>
</evidence>
<proteinExistence type="predicted"/>
<dbReference type="InterPro" id="IPR013976">
    <property type="entry name" value="HDOD"/>
</dbReference>
<dbReference type="PROSITE" id="PS51833">
    <property type="entry name" value="HDOD"/>
    <property type="match status" value="1"/>
</dbReference>
<dbReference type="Pfam" id="PF01590">
    <property type="entry name" value="GAF"/>
    <property type="match status" value="1"/>
</dbReference>
<feature type="domain" description="Protein kinase" evidence="5">
    <location>
        <begin position="62"/>
        <end position="322"/>
    </location>
</feature>
<dbReference type="PANTHER" id="PTHR43289:SF34">
    <property type="entry name" value="SERINE_THREONINE-PROTEIN KINASE YBDM-RELATED"/>
    <property type="match status" value="1"/>
</dbReference>
<dbReference type="Pfam" id="PF08668">
    <property type="entry name" value="HDOD"/>
    <property type="match status" value="1"/>
</dbReference>
<evidence type="ECO:0000256" key="3">
    <source>
        <dbReference type="ARBA" id="ARBA00022777"/>
    </source>
</evidence>
<dbReference type="KEGG" id="cbx:Cenrod_1229"/>
<dbReference type="InterPro" id="IPR029016">
    <property type="entry name" value="GAF-like_dom_sf"/>
</dbReference>
<dbReference type="HOGENOM" id="CLU_018569_0_0_4"/>
<dbReference type="Gene3D" id="1.10.3210.10">
    <property type="entry name" value="Hypothetical protein af1432"/>
    <property type="match status" value="1"/>
</dbReference>
<dbReference type="Gene3D" id="3.30.200.20">
    <property type="entry name" value="Phosphorylase Kinase, domain 1"/>
    <property type="match status" value="1"/>
</dbReference>
<evidence type="ECO:0000256" key="2">
    <source>
        <dbReference type="ARBA" id="ARBA00022741"/>
    </source>
</evidence>
<dbReference type="InterPro" id="IPR011009">
    <property type="entry name" value="Kinase-like_dom_sf"/>
</dbReference>
<reference evidence="7 8" key="1">
    <citation type="journal article" date="2013" name="Genome Biol.">
        <title>Genomic analysis reveals key aspects of prokaryotic symbiosis in the phototrophic consortium "Chlorochromatium aggregatum".</title>
        <authorList>
            <person name="Liu Z."/>
            <person name="Muller J."/>
            <person name="Li T."/>
            <person name="Alvey R.M."/>
            <person name="Vogl K."/>
            <person name="Frigaard N.U."/>
            <person name="Rockwell N.C."/>
            <person name="Boyd E.S."/>
            <person name="Tomsho L.P."/>
            <person name="Schuster S.C."/>
            <person name="Henke P."/>
            <person name="Rohde M."/>
            <person name="Overmann J."/>
            <person name="Bryant D.A."/>
        </authorList>
    </citation>
    <scope>NUCLEOTIDE SEQUENCE [LARGE SCALE GENOMIC DNA]</scope>
    <source>
        <strain evidence="7">CR</strain>
    </source>
</reference>
<name>U5N709_9BURK</name>
<keyword evidence="3 7" id="KW-0418">Kinase</keyword>
<evidence type="ECO:0000256" key="1">
    <source>
        <dbReference type="ARBA" id="ARBA00022679"/>
    </source>
</evidence>
<dbReference type="Proteomes" id="UP000017184">
    <property type="component" value="Chromosome"/>
</dbReference>
<protein>
    <submittedName>
        <fullName evidence="7">Serine/threonine protein kinase</fullName>
    </submittedName>
</protein>
<dbReference type="SUPFAM" id="SSF109604">
    <property type="entry name" value="HD-domain/PDEase-like"/>
    <property type="match status" value="1"/>
</dbReference>
<dbReference type="SUPFAM" id="SSF55781">
    <property type="entry name" value="GAF domain-like"/>
    <property type="match status" value="1"/>
</dbReference>
<evidence type="ECO:0000313" key="8">
    <source>
        <dbReference type="Proteomes" id="UP000017184"/>
    </source>
</evidence>
<evidence type="ECO:0000313" key="7">
    <source>
        <dbReference type="EMBL" id="AGX87321.1"/>
    </source>
</evidence>
<organism evidence="7 8">
    <name type="scientific">Candidatus Symbiobacter mobilis CR</name>
    <dbReference type="NCBI Taxonomy" id="946483"/>
    <lineage>
        <taxon>Bacteria</taxon>
        <taxon>Pseudomonadati</taxon>
        <taxon>Pseudomonadota</taxon>
        <taxon>Betaproteobacteria</taxon>
        <taxon>Burkholderiales</taxon>
        <taxon>Comamonadaceae</taxon>
    </lineage>
</organism>
<feature type="domain" description="HDOD" evidence="6">
    <location>
        <begin position="356"/>
        <end position="550"/>
    </location>
</feature>
<dbReference type="GO" id="GO:0004674">
    <property type="term" value="F:protein serine/threonine kinase activity"/>
    <property type="evidence" value="ECO:0007669"/>
    <property type="project" value="UniProtKB-KW"/>
</dbReference>
<dbReference type="InterPro" id="IPR003018">
    <property type="entry name" value="GAF"/>
</dbReference>
<dbReference type="eggNOG" id="COG0515">
    <property type="taxonomic scope" value="Bacteria"/>
</dbReference>
<keyword evidence="4" id="KW-0067">ATP-binding</keyword>
<dbReference type="InterPro" id="IPR000719">
    <property type="entry name" value="Prot_kinase_dom"/>
</dbReference>
<keyword evidence="7" id="KW-0723">Serine/threonine-protein kinase</keyword>
<evidence type="ECO:0000256" key="4">
    <source>
        <dbReference type="ARBA" id="ARBA00022840"/>
    </source>
</evidence>
<dbReference type="SUPFAM" id="SSF56112">
    <property type="entry name" value="Protein kinase-like (PK-like)"/>
    <property type="match status" value="1"/>
</dbReference>
<dbReference type="AlphaFoldDB" id="U5N709"/>
<keyword evidence="2" id="KW-0547">Nucleotide-binding</keyword>
<dbReference type="eggNOG" id="COG2203">
    <property type="taxonomic scope" value="Bacteria"/>
</dbReference>